<sequence length="45" mass="5044">AERKEARTRYGVCGLGHEVIHIGKCDKWEADAQYVQEAELSSPPD</sequence>
<gene>
    <name evidence="1" type="ORF">S01H1_82693</name>
</gene>
<proteinExistence type="predicted"/>
<evidence type="ECO:0000313" key="1">
    <source>
        <dbReference type="EMBL" id="GAG51457.1"/>
    </source>
</evidence>
<accession>X0YYA7</accession>
<comment type="caution">
    <text evidence="1">The sequence shown here is derived from an EMBL/GenBank/DDBJ whole genome shotgun (WGS) entry which is preliminary data.</text>
</comment>
<dbReference type="AlphaFoldDB" id="X0YYA7"/>
<protein>
    <submittedName>
        <fullName evidence="1">Uncharacterized protein</fullName>
    </submittedName>
</protein>
<feature type="non-terminal residue" evidence="1">
    <location>
        <position position="1"/>
    </location>
</feature>
<reference evidence="1" key="1">
    <citation type="journal article" date="2014" name="Front. Microbiol.">
        <title>High frequency of phylogenetically diverse reductive dehalogenase-homologous genes in deep subseafloor sedimentary metagenomes.</title>
        <authorList>
            <person name="Kawai M."/>
            <person name="Futagami T."/>
            <person name="Toyoda A."/>
            <person name="Takaki Y."/>
            <person name="Nishi S."/>
            <person name="Hori S."/>
            <person name="Arai W."/>
            <person name="Tsubouchi T."/>
            <person name="Morono Y."/>
            <person name="Uchiyama I."/>
            <person name="Ito T."/>
            <person name="Fujiyama A."/>
            <person name="Inagaki F."/>
            <person name="Takami H."/>
        </authorList>
    </citation>
    <scope>NUCLEOTIDE SEQUENCE</scope>
    <source>
        <strain evidence="1">Expedition CK06-06</strain>
    </source>
</reference>
<dbReference type="EMBL" id="BARS01056089">
    <property type="protein sequence ID" value="GAG51457.1"/>
    <property type="molecule type" value="Genomic_DNA"/>
</dbReference>
<name>X0YYA7_9ZZZZ</name>
<organism evidence="1">
    <name type="scientific">marine sediment metagenome</name>
    <dbReference type="NCBI Taxonomy" id="412755"/>
    <lineage>
        <taxon>unclassified sequences</taxon>
        <taxon>metagenomes</taxon>
        <taxon>ecological metagenomes</taxon>
    </lineage>
</organism>